<dbReference type="EMBL" id="JBHTMN010000006">
    <property type="protein sequence ID" value="MFD1382776.1"/>
    <property type="molecule type" value="Genomic_DNA"/>
</dbReference>
<evidence type="ECO:0000256" key="1">
    <source>
        <dbReference type="ARBA" id="ARBA00001141"/>
    </source>
</evidence>
<evidence type="ECO:0000256" key="4">
    <source>
        <dbReference type="ARBA" id="ARBA00008655"/>
    </source>
</evidence>
<dbReference type="PANTHER" id="PTHR10434">
    <property type="entry name" value="1-ACYL-SN-GLYCEROL-3-PHOSPHATE ACYLTRANSFERASE"/>
    <property type="match status" value="1"/>
</dbReference>
<evidence type="ECO:0000259" key="11">
    <source>
        <dbReference type="SMART" id="SM00563"/>
    </source>
</evidence>
<dbReference type="EC" id="2.3.1.51" evidence="5 9"/>
<keyword evidence="9" id="KW-0444">Lipid biosynthesis</keyword>
<comment type="pathway">
    <text evidence="3">Lipid metabolism.</text>
</comment>
<dbReference type="PANTHER" id="PTHR10434:SF11">
    <property type="entry name" value="1-ACYL-SN-GLYCEROL-3-PHOSPHATE ACYLTRANSFERASE"/>
    <property type="match status" value="1"/>
</dbReference>
<dbReference type="InterPro" id="IPR004552">
    <property type="entry name" value="AGP_acyltrans"/>
</dbReference>
<keyword evidence="9" id="KW-0594">Phospholipid biosynthesis</keyword>
<proteinExistence type="inferred from homology"/>
<keyword evidence="9" id="KW-1208">Phospholipid metabolism</keyword>
<evidence type="ECO:0000256" key="5">
    <source>
        <dbReference type="ARBA" id="ARBA00013211"/>
    </source>
</evidence>
<dbReference type="CDD" id="cd07989">
    <property type="entry name" value="LPLAT_AGPAT-like"/>
    <property type="match status" value="1"/>
</dbReference>
<gene>
    <name evidence="12" type="ORF">ACFQ45_05340</name>
</gene>
<feature type="domain" description="Phospholipid/glycerol acyltransferase" evidence="11">
    <location>
        <begin position="67"/>
        <end position="182"/>
    </location>
</feature>
<comment type="caution">
    <text evidence="12">The sequence shown here is derived from an EMBL/GenBank/DDBJ whole genome shotgun (WGS) entry which is preliminary data.</text>
</comment>
<evidence type="ECO:0000256" key="10">
    <source>
        <dbReference type="SAM" id="Phobius"/>
    </source>
</evidence>
<dbReference type="RefSeq" id="WP_377365951.1">
    <property type="nucleotide sequence ID" value="NZ_JBHTMN010000006.1"/>
</dbReference>
<evidence type="ECO:0000256" key="3">
    <source>
        <dbReference type="ARBA" id="ARBA00005189"/>
    </source>
</evidence>
<dbReference type="Pfam" id="PF01553">
    <property type="entry name" value="Acyltransferase"/>
    <property type="match status" value="1"/>
</dbReference>
<organism evidence="12 13">
    <name type="scientific">Rhodanobacter aciditrophus</name>
    <dbReference type="NCBI Taxonomy" id="1623218"/>
    <lineage>
        <taxon>Bacteria</taxon>
        <taxon>Pseudomonadati</taxon>
        <taxon>Pseudomonadota</taxon>
        <taxon>Gammaproteobacteria</taxon>
        <taxon>Lysobacterales</taxon>
        <taxon>Rhodanobacteraceae</taxon>
        <taxon>Rhodanobacter</taxon>
    </lineage>
</organism>
<keyword evidence="7 9" id="KW-0808">Transferase</keyword>
<keyword evidence="9" id="KW-0443">Lipid metabolism</keyword>
<evidence type="ECO:0000256" key="9">
    <source>
        <dbReference type="RuleBase" id="RU361267"/>
    </source>
</evidence>
<evidence type="ECO:0000256" key="6">
    <source>
        <dbReference type="ARBA" id="ARBA00016139"/>
    </source>
</evidence>
<feature type="transmembrane region" description="Helical" evidence="10">
    <location>
        <begin position="7"/>
        <end position="29"/>
    </location>
</feature>
<keyword evidence="10" id="KW-0812">Transmembrane</keyword>
<evidence type="ECO:0000313" key="13">
    <source>
        <dbReference type="Proteomes" id="UP001597059"/>
    </source>
</evidence>
<accession>A0ABW4AYQ0</accession>
<dbReference type="InterPro" id="IPR002123">
    <property type="entry name" value="Plipid/glycerol_acylTrfase"/>
</dbReference>
<name>A0ABW4AYQ0_9GAMM</name>
<evidence type="ECO:0000256" key="7">
    <source>
        <dbReference type="ARBA" id="ARBA00022679"/>
    </source>
</evidence>
<comment type="catalytic activity">
    <reaction evidence="1 9">
        <text>a 1-acyl-sn-glycero-3-phosphate + an acyl-CoA = a 1,2-diacyl-sn-glycero-3-phosphate + CoA</text>
        <dbReference type="Rhea" id="RHEA:19709"/>
        <dbReference type="ChEBI" id="CHEBI:57287"/>
        <dbReference type="ChEBI" id="CHEBI:57970"/>
        <dbReference type="ChEBI" id="CHEBI:58342"/>
        <dbReference type="ChEBI" id="CHEBI:58608"/>
        <dbReference type="EC" id="2.3.1.51"/>
    </reaction>
</comment>
<dbReference type="Proteomes" id="UP001597059">
    <property type="component" value="Unassembled WGS sequence"/>
</dbReference>
<keyword evidence="10" id="KW-0472">Membrane</keyword>
<protein>
    <recommendedName>
        <fullName evidence="6 9">1-acyl-sn-glycerol-3-phosphate acyltransferase</fullName>
        <ecNumber evidence="5 9">2.3.1.51</ecNumber>
    </recommendedName>
</protein>
<evidence type="ECO:0000256" key="8">
    <source>
        <dbReference type="ARBA" id="ARBA00023315"/>
    </source>
</evidence>
<evidence type="ECO:0000256" key="2">
    <source>
        <dbReference type="ARBA" id="ARBA00004728"/>
    </source>
</evidence>
<keyword evidence="13" id="KW-1185">Reference proteome</keyword>
<evidence type="ECO:0000313" key="12">
    <source>
        <dbReference type="EMBL" id="MFD1382776.1"/>
    </source>
</evidence>
<comment type="pathway">
    <text evidence="2">Phospholipid metabolism; CDP-diacylglycerol biosynthesis; CDP-diacylglycerol from sn-glycerol 3-phosphate: step 2/3.</text>
</comment>
<keyword evidence="10" id="KW-1133">Transmembrane helix</keyword>
<dbReference type="GO" id="GO:0003841">
    <property type="term" value="F:1-acylglycerol-3-phosphate O-acyltransferase activity"/>
    <property type="evidence" value="ECO:0007669"/>
    <property type="project" value="UniProtKB-EC"/>
</dbReference>
<keyword evidence="8 9" id="KW-0012">Acyltransferase</keyword>
<comment type="similarity">
    <text evidence="4 9">Belongs to the 1-acyl-sn-glycerol-3-phosphate acyltransferase family.</text>
</comment>
<dbReference type="NCBIfam" id="TIGR00530">
    <property type="entry name" value="AGP_acyltrn"/>
    <property type="match status" value="1"/>
</dbReference>
<dbReference type="SUPFAM" id="SSF69593">
    <property type="entry name" value="Glycerol-3-phosphate (1)-acyltransferase"/>
    <property type="match status" value="1"/>
</dbReference>
<dbReference type="SMART" id="SM00563">
    <property type="entry name" value="PlsC"/>
    <property type="match status" value="1"/>
</dbReference>
<sequence>MIAIVRLIILFCLIILVTAYGLLLCLVLGRSKDRVYYVAKTFSPVARLFGLSVTKHVSYKSLDVKQAVYVANHQNNYDLFTFSHVVPHGVVTVGKSSLRWLPFFGWLYWASGNFLIHRHDRNKAIATISEIVDNMRETGLSIWMFPEGTRSRGRGWLPFKRGAFHAAIQAQVPIIPIVCSSTHKQVSLNRLDNGPVKVEIMDPIFTEGLTDADIPDLVARCESLMQAKQAEMDLELERKR</sequence>
<reference evidence="13" key="1">
    <citation type="journal article" date="2019" name="Int. J. Syst. Evol. Microbiol.">
        <title>The Global Catalogue of Microorganisms (GCM) 10K type strain sequencing project: providing services to taxonomists for standard genome sequencing and annotation.</title>
        <authorList>
            <consortium name="The Broad Institute Genomics Platform"/>
            <consortium name="The Broad Institute Genome Sequencing Center for Infectious Disease"/>
            <person name="Wu L."/>
            <person name="Ma J."/>
        </authorList>
    </citation>
    <scope>NUCLEOTIDE SEQUENCE [LARGE SCALE GENOMIC DNA]</scope>
    <source>
        <strain evidence="13">JCM 30774</strain>
    </source>
</reference>
<comment type="domain">
    <text evidence="9">The HXXXXD motif is essential for acyltransferase activity and may constitute the binding site for the phosphate moiety of the glycerol-3-phosphate.</text>
</comment>